<keyword evidence="4" id="KW-1185">Reference proteome</keyword>
<keyword evidence="2" id="KW-0472">Membrane</keyword>
<evidence type="ECO:0000256" key="1">
    <source>
        <dbReference type="SAM" id="MobiDB-lite"/>
    </source>
</evidence>
<keyword evidence="2" id="KW-1133">Transmembrane helix</keyword>
<dbReference type="InterPro" id="IPR005133">
    <property type="entry name" value="PhaG_MnhG_YufB"/>
</dbReference>
<evidence type="ECO:0000313" key="3">
    <source>
        <dbReference type="EMBL" id="MBR1368285.1"/>
    </source>
</evidence>
<gene>
    <name evidence="3" type="ORF">RJ53_01740</name>
</gene>
<comment type="caution">
    <text evidence="3">The sequence shown here is derived from an EMBL/GenBank/DDBJ whole genome shotgun (WGS) entry which is preliminary data.</text>
</comment>
<sequence>MTTAALICIVIGVIFNALGAIGILRFPDVYTRLHAETKMTTFGTIFVSLGVILYAAGMLTGTGDAQYLTLGIHTAIAVIALAFTNATGSHAIARAAHRSGVKPDPAVVDRLSEVKRRD</sequence>
<dbReference type="NCBIfam" id="NF009312">
    <property type="entry name" value="PRK12672.1"/>
    <property type="match status" value="1"/>
</dbReference>
<reference evidence="3" key="1">
    <citation type="submission" date="2014-12" db="EMBL/GenBank/DDBJ databases">
        <authorList>
            <person name="Huang H.-H."/>
            <person name="Chen S.-C."/>
            <person name="Lai M.-C."/>
        </authorList>
    </citation>
    <scope>NUCLEOTIDE SEQUENCE</scope>
    <source>
        <strain evidence="3">K1F9705b</strain>
    </source>
</reference>
<feature type="transmembrane region" description="Helical" evidence="2">
    <location>
        <begin position="65"/>
        <end position="84"/>
    </location>
</feature>
<dbReference type="PANTHER" id="PTHR34703">
    <property type="entry name" value="ANTIPORTER SUBUNIT MNHG2-RELATED"/>
    <property type="match status" value="1"/>
</dbReference>
<organism evidence="3 4">
    <name type="scientific">Methanocalculus chunghsingensis</name>
    <dbReference type="NCBI Taxonomy" id="156457"/>
    <lineage>
        <taxon>Archaea</taxon>
        <taxon>Methanobacteriati</taxon>
        <taxon>Methanobacteriota</taxon>
        <taxon>Stenosarchaea group</taxon>
        <taxon>Methanomicrobia</taxon>
        <taxon>Methanomicrobiales</taxon>
        <taxon>Methanocalculaceae</taxon>
        <taxon>Methanocalculus</taxon>
    </lineage>
</organism>
<feature type="transmembrane region" description="Helical" evidence="2">
    <location>
        <begin position="39"/>
        <end position="59"/>
    </location>
</feature>
<dbReference type="AlphaFoldDB" id="A0A8J7W8I6"/>
<dbReference type="Pfam" id="PF03334">
    <property type="entry name" value="PhaG_MnhG_YufB"/>
    <property type="match status" value="1"/>
</dbReference>
<dbReference type="EMBL" id="JWHL01000002">
    <property type="protein sequence ID" value="MBR1368285.1"/>
    <property type="molecule type" value="Genomic_DNA"/>
</dbReference>
<evidence type="ECO:0000313" key="4">
    <source>
        <dbReference type="Proteomes" id="UP000730161"/>
    </source>
</evidence>
<proteinExistence type="predicted"/>
<dbReference type="NCBIfam" id="TIGR01300">
    <property type="entry name" value="CPA3_mnhG_phaG"/>
    <property type="match status" value="1"/>
</dbReference>
<dbReference type="PANTHER" id="PTHR34703:SF1">
    <property type="entry name" value="ANTIPORTER SUBUNIT MNHG2-RELATED"/>
    <property type="match status" value="1"/>
</dbReference>
<dbReference type="GO" id="GO:0015385">
    <property type="term" value="F:sodium:proton antiporter activity"/>
    <property type="evidence" value="ECO:0007669"/>
    <property type="project" value="TreeGrafter"/>
</dbReference>
<protein>
    <submittedName>
        <fullName evidence="3">Monovalent cation/H+ antiporter subunit G</fullName>
    </submittedName>
</protein>
<feature type="region of interest" description="Disordered" evidence="1">
    <location>
        <begin position="99"/>
        <end position="118"/>
    </location>
</feature>
<keyword evidence="2" id="KW-0812">Transmembrane</keyword>
<dbReference type="Proteomes" id="UP000730161">
    <property type="component" value="Unassembled WGS sequence"/>
</dbReference>
<name>A0A8J7W8I6_9EURY</name>
<accession>A0A8J7W8I6</accession>
<evidence type="ECO:0000256" key="2">
    <source>
        <dbReference type="SAM" id="Phobius"/>
    </source>
</evidence>
<feature type="transmembrane region" description="Helical" evidence="2">
    <location>
        <begin position="6"/>
        <end position="27"/>
    </location>
</feature>